<dbReference type="STRING" id="246786.GS18_0208110"/>
<reference evidence="1 2" key="1">
    <citation type="journal article" date="2005" name="Int. J. Syst. Evol. Microbiol.">
        <title>Bacillus cibi sp. nov., isolated from jeotgal, a traditional Korean fermented seafood.</title>
        <authorList>
            <person name="Yoon J.H."/>
            <person name="Lee C.H."/>
            <person name="Oh T.K."/>
        </authorList>
    </citation>
    <scope>NUCLEOTIDE SEQUENCE [LARGE SCALE GENOMIC DNA]</scope>
    <source>
        <strain evidence="1 2">DSM 16189</strain>
    </source>
</reference>
<evidence type="ECO:0000313" key="1">
    <source>
        <dbReference type="EMBL" id="KEZ53248.1"/>
    </source>
</evidence>
<comment type="caution">
    <text evidence="1">The sequence shown here is derived from an EMBL/GenBank/DDBJ whole genome shotgun (WGS) entry which is preliminary data.</text>
</comment>
<keyword evidence="2" id="KW-1185">Reference proteome</keyword>
<dbReference type="RefSeq" id="WP_029565887.1">
    <property type="nucleotide sequence ID" value="NZ_JBBJSM010000001.1"/>
</dbReference>
<dbReference type="InterPro" id="IPR022453">
    <property type="entry name" value="Znf_MqsA-type"/>
</dbReference>
<organism evidence="1 2">
    <name type="scientific">Metabacillus indicus</name>
    <name type="common">Bacillus indicus</name>
    <dbReference type="NCBI Taxonomy" id="246786"/>
    <lineage>
        <taxon>Bacteria</taxon>
        <taxon>Bacillati</taxon>
        <taxon>Bacillota</taxon>
        <taxon>Bacilli</taxon>
        <taxon>Bacillales</taxon>
        <taxon>Bacillaceae</taxon>
        <taxon>Metabacillus</taxon>
    </lineage>
</organism>
<dbReference type="InterPro" id="IPR022451">
    <property type="entry name" value="CHP03829_YokU"/>
</dbReference>
<sequence length="93" mass="10982">MSERCEWCESENAVKTSNLVHWELPDGSRAIEISETPCTECPDCGISYQSEDTINEIENQLLLINVKELPNRVNFDELMKWKRHLKRNYFDFT</sequence>
<gene>
    <name evidence="1" type="ORF">GS18_0208110</name>
</gene>
<dbReference type="AlphaFoldDB" id="A0A084H0Y6"/>
<evidence type="ECO:0008006" key="3">
    <source>
        <dbReference type="Google" id="ProtNLM"/>
    </source>
</evidence>
<dbReference type="Proteomes" id="UP000028549">
    <property type="component" value="Unassembled WGS sequence"/>
</dbReference>
<dbReference type="NCBIfam" id="TIGR03829">
    <property type="entry name" value="YokU_near_AblA"/>
    <property type="match status" value="1"/>
</dbReference>
<accession>A0A084H0Y6</accession>
<dbReference type="CDD" id="cd12870">
    <property type="entry name" value="MqsA"/>
    <property type="match status" value="1"/>
</dbReference>
<dbReference type="OrthoDB" id="2666319at2"/>
<proteinExistence type="predicted"/>
<name>A0A084H0Y6_METID</name>
<evidence type="ECO:0000313" key="2">
    <source>
        <dbReference type="Proteomes" id="UP000028549"/>
    </source>
</evidence>
<dbReference type="Pfam" id="PF14122">
    <property type="entry name" value="YokU"/>
    <property type="match status" value="1"/>
</dbReference>
<protein>
    <recommendedName>
        <fullName evidence="3">YokU family protein</fullName>
    </recommendedName>
</protein>
<dbReference type="EMBL" id="JNVC02000003">
    <property type="protein sequence ID" value="KEZ53248.1"/>
    <property type="molecule type" value="Genomic_DNA"/>
</dbReference>
<dbReference type="NCBIfam" id="TIGR03831">
    <property type="entry name" value="YgiT_finger"/>
    <property type="match status" value="1"/>
</dbReference>